<evidence type="ECO:0000256" key="1">
    <source>
        <dbReference type="ARBA" id="ARBA00010884"/>
    </source>
</evidence>
<feature type="active site" description="Charge relay system" evidence="2">
    <location>
        <position position="123"/>
    </location>
</feature>
<evidence type="ECO:0000313" key="4">
    <source>
        <dbReference type="EMBL" id="GBG28494.1"/>
    </source>
</evidence>
<dbReference type="InterPro" id="IPR012020">
    <property type="entry name" value="ABHD4"/>
</dbReference>
<dbReference type="OrthoDB" id="247542at2759"/>
<evidence type="ECO:0000259" key="3">
    <source>
        <dbReference type="Pfam" id="PF12146"/>
    </source>
</evidence>
<dbReference type="Proteomes" id="UP000241890">
    <property type="component" value="Unassembled WGS sequence"/>
</dbReference>
<feature type="domain" description="Serine aminopeptidase S33" evidence="3">
    <location>
        <begin position="47"/>
        <end position="256"/>
    </location>
</feature>
<dbReference type="AlphaFoldDB" id="A0A2R5GKU6"/>
<organism evidence="4 5">
    <name type="scientific">Hondaea fermentalgiana</name>
    <dbReference type="NCBI Taxonomy" id="2315210"/>
    <lineage>
        <taxon>Eukaryota</taxon>
        <taxon>Sar</taxon>
        <taxon>Stramenopiles</taxon>
        <taxon>Bigyra</taxon>
        <taxon>Labyrinthulomycetes</taxon>
        <taxon>Thraustochytrida</taxon>
        <taxon>Thraustochytriidae</taxon>
        <taxon>Hondaea</taxon>
    </lineage>
</organism>
<feature type="active site" description="Charge relay system" evidence="2">
    <location>
        <position position="247"/>
    </location>
</feature>
<name>A0A2R5GKU6_9STRA</name>
<sequence length="314" mass="34482">MLYKALHRNSLPVRRHTVKCEDGGEVAVDVYGPPRGKPELPDEAPLMLIMHTITGTTQDEMELAAAAYAKGWRACLLVRRGHMGTLSHPKFNLMGCVDDSRRMIAKAQEVFPKASFIGACGISAGSGQVVSYIGQQPAGGPVQAAVSLCPAYSIENAFANFQQRSPLLAAFILASLKSFFLTPNEHVLRDSKGFQECLESTSVQNFMQAHAQLAGFPDFQTYLANSNPMQHYAGSRVPCLILNALDDPLCVEENIRYDIASETENYCLCLTDYGSHVTFREGLLGQSSFMHRVALDFLEAARRDFLHSSRGTSQ</sequence>
<proteinExistence type="inferred from homology"/>
<dbReference type="GO" id="GO:0047372">
    <property type="term" value="F:monoacylglycerol lipase activity"/>
    <property type="evidence" value="ECO:0007669"/>
    <property type="project" value="TreeGrafter"/>
</dbReference>
<dbReference type="PIRSF" id="PIRSF005211">
    <property type="entry name" value="Ab_hydro_YheT"/>
    <property type="match status" value="1"/>
</dbReference>
<dbReference type="InterPro" id="IPR050960">
    <property type="entry name" value="AB_hydrolase_4_sf"/>
</dbReference>
<comment type="similarity">
    <text evidence="1">Belongs to the AB hydrolase superfamily. AB hydrolase 4 family.</text>
</comment>
<accession>A0A2R5GKU6</accession>
<feature type="active site" description="Charge relay system" evidence="2">
    <location>
        <position position="276"/>
    </location>
</feature>
<dbReference type="InterPro" id="IPR029058">
    <property type="entry name" value="AB_hydrolase_fold"/>
</dbReference>
<evidence type="ECO:0000313" key="5">
    <source>
        <dbReference type="Proteomes" id="UP000241890"/>
    </source>
</evidence>
<dbReference type="EMBL" id="BEYU01000042">
    <property type="protein sequence ID" value="GBG28494.1"/>
    <property type="molecule type" value="Genomic_DNA"/>
</dbReference>
<dbReference type="InterPro" id="IPR022742">
    <property type="entry name" value="Hydrolase_4"/>
</dbReference>
<dbReference type="InParanoid" id="A0A2R5GKU6"/>
<dbReference type="PANTHER" id="PTHR10794">
    <property type="entry name" value="ABHYDROLASE DOMAIN-CONTAINING PROTEIN"/>
    <property type="match status" value="1"/>
</dbReference>
<dbReference type="Gene3D" id="3.40.50.1820">
    <property type="entry name" value="alpha/beta hydrolase"/>
    <property type="match status" value="1"/>
</dbReference>
<dbReference type="PANTHER" id="PTHR10794:SF93">
    <property type="entry name" value="SERINE AMINOPEPTIDASE S33 DOMAIN-CONTAINING PROTEIN"/>
    <property type="match status" value="1"/>
</dbReference>
<comment type="caution">
    <text evidence="4">The sequence shown here is derived from an EMBL/GenBank/DDBJ whole genome shotgun (WGS) entry which is preliminary data.</text>
</comment>
<keyword evidence="5" id="KW-1185">Reference proteome</keyword>
<reference evidence="4 5" key="1">
    <citation type="submission" date="2017-12" db="EMBL/GenBank/DDBJ databases">
        <title>Sequencing, de novo assembly and annotation of complete genome of a new Thraustochytrid species, strain FCC1311.</title>
        <authorList>
            <person name="Sedici K."/>
            <person name="Godart F."/>
            <person name="Aiese Cigliano R."/>
            <person name="Sanseverino W."/>
            <person name="Barakat M."/>
            <person name="Ortet P."/>
            <person name="Marechal E."/>
            <person name="Cagnac O."/>
            <person name="Amato A."/>
        </authorList>
    </citation>
    <scope>NUCLEOTIDE SEQUENCE [LARGE SCALE GENOMIC DNA]</scope>
</reference>
<dbReference type="GO" id="GO:0034338">
    <property type="term" value="F:short-chain carboxylesterase activity"/>
    <property type="evidence" value="ECO:0007669"/>
    <property type="project" value="TreeGrafter"/>
</dbReference>
<protein>
    <submittedName>
        <fullName evidence="4">Phospholipase ABHD3</fullName>
    </submittedName>
</protein>
<gene>
    <name evidence="4" type="ORF">FCC1311_073211</name>
</gene>
<dbReference type="SUPFAM" id="SSF53474">
    <property type="entry name" value="alpha/beta-Hydrolases"/>
    <property type="match status" value="1"/>
</dbReference>
<evidence type="ECO:0000256" key="2">
    <source>
        <dbReference type="PIRSR" id="PIRSR005211-1"/>
    </source>
</evidence>
<dbReference type="Pfam" id="PF12146">
    <property type="entry name" value="Hydrolase_4"/>
    <property type="match status" value="1"/>
</dbReference>